<keyword evidence="2" id="KW-1185">Reference proteome</keyword>
<sequence>MRTLGLTTLGIGGLGTIAGTGAILNHYYGGDSIKQHIEKTTKTPHKIFLTSNTPNLSDIKAKYKASKRTKPQANGKAVEDTEIAKWCENAVNQKFWDEKSSNLAAILSWCYINTNDFGTDLGRVKKTLLSSNGADHQDWKTAWGKYKIGRDEEGLKIEESSYDDLNKDDETKGGQALHKWCNAKKTANQKLYEDGVEKDFSLFVKWCSKDS</sequence>
<evidence type="ECO:0000313" key="2">
    <source>
        <dbReference type="Proteomes" id="UP000077623"/>
    </source>
</evidence>
<dbReference type="EMBL" id="LWUJ01000012">
    <property type="protein sequence ID" value="OAL10133.1"/>
    <property type="molecule type" value="Genomic_DNA"/>
</dbReference>
<dbReference type="STRING" id="432608.A6V39_04440"/>
<dbReference type="Proteomes" id="UP000077623">
    <property type="component" value="Unassembled WGS sequence"/>
</dbReference>
<dbReference type="RefSeq" id="WP_187150518.1">
    <property type="nucleotide sequence ID" value="NZ_LWUJ01000012.1"/>
</dbReference>
<gene>
    <name evidence="1" type="ORF">A6V39_04440</name>
</gene>
<dbReference type="AlphaFoldDB" id="A0A1A9QCG5"/>
<organism evidence="1 2">
    <name type="scientific">Candidatus Mycoplasma haematobovis</name>
    <dbReference type="NCBI Taxonomy" id="432608"/>
    <lineage>
        <taxon>Bacteria</taxon>
        <taxon>Bacillati</taxon>
        <taxon>Mycoplasmatota</taxon>
        <taxon>Mollicutes</taxon>
        <taxon>Mycoplasmataceae</taxon>
        <taxon>Mycoplasma</taxon>
    </lineage>
</organism>
<proteinExistence type="predicted"/>
<evidence type="ECO:0000313" key="1">
    <source>
        <dbReference type="EMBL" id="OAL10133.1"/>
    </source>
</evidence>
<name>A0A1A9QCG5_9MOLU</name>
<accession>A0A1A9QCG5</accession>
<reference evidence="2" key="1">
    <citation type="submission" date="2016-04" db="EMBL/GenBank/DDBJ databases">
        <authorList>
            <person name="Quiroz-Castaneda R.E."/>
            <person name="Martinez-Ocampo F."/>
        </authorList>
    </citation>
    <scope>NUCLEOTIDE SEQUENCE [LARGE SCALE GENOMIC DNA]</scope>
    <source>
        <strain evidence="2">INIFAP01</strain>
    </source>
</reference>
<comment type="caution">
    <text evidence="1">The sequence shown here is derived from an EMBL/GenBank/DDBJ whole genome shotgun (WGS) entry which is preliminary data.</text>
</comment>
<protein>
    <submittedName>
        <fullName evidence="1">Uncharacterized protein</fullName>
    </submittedName>
</protein>